<feature type="transmembrane region" description="Helical" evidence="2">
    <location>
        <begin position="492"/>
        <end position="511"/>
    </location>
</feature>
<evidence type="ECO:0000313" key="4">
    <source>
        <dbReference type="Proteomes" id="UP000053528"/>
    </source>
</evidence>
<keyword evidence="2" id="KW-0472">Membrane</keyword>
<feature type="transmembrane region" description="Helical" evidence="2">
    <location>
        <begin position="396"/>
        <end position="420"/>
    </location>
</feature>
<evidence type="ECO:0000313" key="3">
    <source>
        <dbReference type="EMBL" id="KGF20342.1"/>
    </source>
</evidence>
<evidence type="ECO:0008006" key="5">
    <source>
        <dbReference type="Google" id="ProtNLM"/>
    </source>
</evidence>
<feature type="transmembrane region" description="Helical" evidence="2">
    <location>
        <begin position="38"/>
        <end position="59"/>
    </location>
</feature>
<sequence length="1097" mass="116678">MKHRASGPLTEPNQRHSFRYTPWRLAMRIIRTNPMRHGIIALIVAVPVFLVGTIGTLLYSSGKPSPTEYANRLLTGFDGVLIDPSDPTFSLAQSMTSNSTAGNSGADSAAGASGPAATDSGVTDSGAAGSEEDPASTFPAPANPNIRLDAQKLADMGIDVGQADHEAGQHTLCGKPPCELGRVIPPGVSVTTVETVTVDLLGLGQHSTVQTVIADFNNPKLTGEDARFTLLNGKVADSGADEVMVTPQLARLLEQARERAEARGKSTTAAGQVGILGPGGTGQDGTYQTFKITGEVVDNTEGWPQLSNILRLEPNSEPILFVQEGSPIAKQLSGKGTQRLYLSGDVPDTYAQFLAFDRAGVPALFRPVVDEYGHATNKKTIDLLYPFTSMSDTDRALPVGILAIVAFGEAILLSGFALTISARRQGALLRKLSTMGAEPAVLRRVVLLVGLTCGAAGSLLGGALGALAGRIWIGLAQARHVPTYGLHIPWEAIFFAAALALLAAWVTSWWVGVRASRRALDVAPAVEVETVHPVRSMYQWVGWTLVTIGLIGSIALTIHGMSIETEEQLKTAQALLGGGQVLALFFMLAGVMFLLPLVASSFSKWDRYLPFALRFSVRDISRRRGRSVPVLAVVVSITVVGVYGIMLLAVTKASLVAPSADALAPDERTGWIAVDDRTTLERKALTQGQIEDREITVEELAANEGIYAGGAAGVHTKIAEIMQIPGAPQAERGWEVYQPMPTCATQFSSSCTELYPMYPVGSLCSLPVPTNTTLEGRVDALSNEIAQLTRQQKTKCGGAASGVIPEIDLQYPTQTVVVVDPERPETMPSSLWGEDEGAERALREGQALVFDPQYLAADGTVRLGEFSMNPADEGISIGKGADPDVGVSSLNVRWPLWAPLTERRLQAEVYQPTSMGAHPIVVVPSTALEGTKQRMGLGGLLVKFNEPITDSQTQLVNEELTTSNLQMDTNANLEPVADPFTWPITGGAALMIITVASLAAGIGITDARREQLLVMVMGATGSLRRRFSAIQAFVLSTLGVVLGIAVALPPLIGYGLVDLYTFTWIPWTQLVALLLAVPVGSTLVAWIMVPRLPLQHV</sequence>
<feature type="transmembrane region" description="Helical" evidence="2">
    <location>
        <begin position="628"/>
        <end position="650"/>
    </location>
</feature>
<evidence type="ECO:0000256" key="2">
    <source>
        <dbReference type="SAM" id="Phobius"/>
    </source>
</evidence>
<keyword evidence="2" id="KW-1133">Transmembrane helix</keyword>
<feature type="transmembrane region" description="Helical" evidence="2">
    <location>
        <begin position="581"/>
        <end position="599"/>
    </location>
</feature>
<protein>
    <recommendedName>
        <fullName evidence="5">ABC3 transporter permease protein domain-containing protein</fullName>
    </recommendedName>
</protein>
<dbReference type="AlphaFoldDB" id="A0A095ZP67"/>
<feature type="transmembrane region" description="Helical" evidence="2">
    <location>
        <begin position="1032"/>
        <end position="1052"/>
    </location>
</feature>
<comment type="caution">
    <text evidence="3">The sequence shown here is derived from an EMBL/GenBank/DDBJ whole genome shotgun (WGS) entry which is preliminary data.</text>
</comment>
<name>A0A095ZP67_9MICC</name>
<evidence type="ECO:0000256" key="1">
    <source>
        <dbReference type="SAM" id="MobiDB-lite"/>
    </source>
</evidence>
<feature type="compositionally biased region" description="Low complexity" evidence="1">
    <location>
        <begin position="97"/>
        <end position="121"/>
    </location>
</feature>
<feature type="region of interest" description="Disordered" evidence="1">
    <location>
        <begin position="92"/>
        <end position="144"/>
    </location>
</feature>
<dbReference type="EMBL" id="JRNH01000016">
    <property type="protein sequence ID" value="KGF20342.1"/>
    <property type="molecule type" value="Genomic_DNA"/>
</dbReference>
<organism evidence="3 4">
    <name type="scientific">Pseudoglutamicibacter albus DNF00011</name>
    <dbReference type="NCBI Taxonomy" id="1401063"/>
    <lineage>
        <taxon>Bacteria</taxon>
        <taxon>Bacillati</taxon>
        <taxon>Actinomycetota</taxon>
        <taxon>Actinomycetes</taxon>
        <taxon>Micrococcales</taxon>
        <taxon>Micrococcaceae</taxon>
        <taxon>Pseudoglutamicibacter</taxon>
    </lineage>
</organism>
<feature type="transmembrane region" description="Helical" evidence="2">
    <location>
        <begin position="980"/>
        <end position="1005"/>
    </location>
</feature>
<keyword evidence="2" id="KW-0812">Transmembrane</keyword>
<feature type="transmembrane region" description="Helical" evidence="2">
    <location>
        <begin position="1064"/>
        <end position="1089"/>
    </location>
</feature>
<proteinExistence type="predicted"/>
<dbReference type="Proteomes" id="UP000053528">
    <property type="component" value="Unassembled WGS sequence"/>
</dbReference>
<feature type="transmembrane region" description="Helical" evidence="2">
    <location>
        <begin position="540"/>
        <end position="561"/>
    </location>
</feature>
<reference evidence="3 4" key="1">
    <citation type="submission" date="2014-07" db="EMBL/GenBank/DDBJ databases">
        <authorList>
            <person name="McCorrison J."/>
            <person name="Sanka R."/>
            <person name="Torralba M."/>
            <person name="Gillis M."/>
            <person name="Haft D.H."/>
            <person name="Methe B."/>
            <person name="Sutton G."/>
            <person name="Nelson K.E."/>
        </authorList>
    </citation>
    <scope>NUCLEOTIDE SEQUENCE [LARGE SCALE GENOMIC DNA]</scope>
    <source>
        <strain evidence="3 4">DNF00011</strain>
    </source>
</reference>
<feature type="transmembrane region" description="Helical" evidence="2">
    <location>
        <begin position="441"/>
        <end position="472"/>
    </location>
</feature>
<gene>
    <name evidence="3" type="ORF">HMPREF2128_06015</name>
</gene>
<accession>A0A095ZP67</accession>
<dbReference type="RefSeq" id="WP_035756160.1">
    <property type="nucleotide sequence ID" value="NZ_JRNH01000016.1"/>
</dbReference>